<organism evidence="8 9">
    <name type="scientific">Streptomyces rubradiris</name>
    <name type="common">Streptomyces achromogenes subsp. rubradiris</name>
    <dbReference type="NCBI Taxonomy" id="285531"/>
    <lineage>
        <taxon>Bacteria</taxon>
        <taxon>Bacillati</taxon>
        <taxon>Actinomycetota</taxon>
        <taxon>Actinomycetes</taxon>
        <taxon>Kitasatosporales</taxon>
        <taxon>Streptomycetaceae</taxon>
        <taxon>Streptomyces</taxon>
    </lineage>
</organism>
<evidence type="ECO:0000256" key="3">
    <source>
        <dbReference type="ARBA" id="ARBA00022448"/>
    </source>
</evidence>
<dbReference type="Gene3D" id="3.40.50.1980">
    <property type="entry name" value="Nitrogenase molybdenum iron protein domain"/>
    <property type="match status" value="2"/>
</dbReference>
<dbReference type="PROSITE" id="PS50983">
    <property type="entry name" value="FE_B12_PBP"/>
    <property type="match status" value="1"/>
</dbReference>
<keyword evidence="4 6" id="KW-0732">Signal</keyword>
<evidence type="ECO:0000256" key="1">
    <source>
        <dbReference type="ARBA" id="ARBA00004196"/>
    </source>
</evidence>
<dbReference type="PROSITE" id="PS51257">
    <property type="entry name" value="PROKAR_LIPOPROTEIN"/>
    <property type="match status" value="1"/>
</dbReference>
<evidence type="ECO:0000256" key="6">
    <source>
        <dbReference type="SAM" id="SignalP"/>
    </source>
</evidence>
<evidence type="ECO:0000256" key="5">
    <source>
        <dbReference type="SAM" id="MobiDB-lite"/>
    </source>
</evidence>
<evidence type="ECO:0000313" key="8">
    <source>
        <dbReference type="EMBL" id="GHI53800.1"/>
    </source>
</evidence>
<comment type="caution">
    <text evidence="8">The sequence shown here is derived from an EMBL/GenBank/DDBJ whole genome shotgun (WGS) entry which is preliminary data.</text>
</comment>
<dbReference type="PANTHER" id="PTHR30532:SF1">
    <property type="entry name" value="IRON(3+)-HYDROXAMATE-BINDING PROTEIN FHUD"/>
    <property type="match status" value="1"/>
</dbReference>
<feature type="domain" description="Fe/B12 periplasmic-binding" evidence="7">
    <location>
        <begin position="66"/>
        <end position="328"/>
    </location>
</feature>
<gene>
    <name evidence="8" type="ORF">Srubr_36460</name>
</gene>
<feature type="compositionally biased region" description="Basic and acidic residues" evidence="5">
    <location>
        <begin position="45"/>
        <end position="56"/>
    </location>
</feature>
<dbReference type="CDD" id="cd01146">
    <property type="entry name" value="FhuD"/>
    <property type="match status" value="1"/>
</dbReference>
<dbReference type="Pfam" id="PF01497">
    <property type="entry name" value="Peripla_BP_2"/>
    <property type="match status" value="1"/>
</dbReference>
<evidence type="ECO:0000256" key="4">
    <source>
        <dbReference type="ARBA" id="ARBA00022729"/>
    </source>
</evidence>
<feature type="chain" id="PRO_5047045719" evidence="6">
    <location>
        <begin position="26"/>
        <end position="328"/>
    </location>
</feature>
<dbReference type="InterPro" id="IPR006311">
    <property type="entry name" value="TAT_signal"/>
</dbReference>
<comment type="similarity">
    <text evidence="2">Belongs to the bacterial solute-binding protein 8 family.</text>
</comment>
<evidence type="ECO:0000256" key="2">
    <source>
        <dbReference type="ARBA" id="ARBA00008814"/>
    </source>
</evidence>
<accession>A0ABQ3RD65</accession>
<dbReference type="PROSITE" id="PS51318">
    <property type="entry name" value="TAT"/>
    <property type="match status" value="1"/>
</dbReference>
<dbReference type="EMBL" id="BNEA01000015">
    <property type="protein sequence ID" value="GHI53800.1"/>
    <property type="molecule type" value="Genomic_DNA"/>
</dbReference>
<dbReference type="RefSeq" id="WP_189989631.1">
    <property type="nucleotide sequence ID" value="NZ_BNCB01000001.1"/>
</dbReference>
<proteinExistence type="inferred from homology"/>
<reference evidence="9" key="1">
    <citation type="submission" date="2023-07" db="EMBL/GenBank/DDBJ databases">
        <title>Whole genome shotgun sequence of Streptomyces achromogenes subsp. rubradiris NBRC 14000.</title>
        <authorList>
            <person name="Komaki H."/>
            <person name="Tamura T."/>
        </authorList>
    </citation>
    <scope>NUCLEOTIDE SEQUENCE [LARGE SCALE GENOMIC DNA]</scope>
    <source>
        <strain evidence="9">NBRC 14000</strain>
    </source>
</reference>
<name>A0ABQ3RD65_STRRR</name>
<dbReference type="SUPFAM" id="SSF53807">
    <property type="entry name" value="Helical backbone' metal receptor"/>
    <property type="match status" value="1"/>
</dbReference>
<protein>
    <submittedName>
        <fullName evidence="8">ABC transporter substrate-binding protein</fullName>
    </submittedName>
</protein>
<evidence type="ECO:0000259" key="7">
    <source>
        <dbReference type="PROSITE" id="PS50983"/>
    </source>
</evidence>
<dbReference type="Proteomes" id="UP000646738">
    <property type="component" value="Unassembled WGS sequence"/>
</dbReference>
<dbReference type="PANTHER" id="PTHR30532">
    <property type="entry name" value="IRON III DICITRATE-BINDING PERIPLASMIC PROTEIN"/>
    <property type="match status" value="1"/>
</dbReference>
<feature type="region of interest" description="Disordered" evidence="5">
    <location>
        <begin position="30"/>
        <end position="56"/>
    </location>
</feature>
<sequence length="328" mass="33236">MSTRRSTRRTLLTSAAAVLTGAVLLTGCGSDDGDGDGAGASGKETGTRHLTDATGREVDVPSAPKKVVTLSEPTLDAALALGVEPVGATAGRGQKGVSTYLAGKAGKAQVVATVAEADMEKVAALRPDLILLDETTAVKTQVSKLESIAPTVVTAKLNEDWKKAFTATADALDKESEAQKIISGFDADLAAAKKKLGANAGASVSVVRWQNGAPSAVGRGVGHVGSTLSDLGLGRPAAQQGVGSGHSEPVSLEKLSAIDADWLVLGTLGDKADGEKAYAEAKKVPNFGKLKAERNGHVIVVQGSAWNSAGGPLAARIVLDDLTKALVS</sequence>
<evidence type="ECO:0000313" key="9">
    <source>
        <dbReference type="Proteomes" id="UP000646738"/>
    </source>
</evidence>
<keyword evidence="3" id="KW-0813">Transport</keyword>
<comment type="subcellular location">
    <subcellularLocation>
        <location evidence="1">Cell envelope</location>
    </subcellularLocation>
</comment>
<feature type="signal peptide" evidence="6">
    <location>
        <begin position="1"/>
        <end position="25"/>
    </location>
</feature>
<dbReference type="InterPro" id="IPR002491">
    <property type="entry name" value="ABC_transptr_periplasmic_BD"/>
</dbReference>
<dbReference type="InterPro" id="IPR051313">
    <property type="entry name" value="Bact_iron-sidero_bind"/>
</dbReference>
<keyword evidence="9" id="KW-1185">Reference proteome</keyword>